<organism evidence="4 5">
    <name type="scientific">Croceitalea marina</name>
    <dbReference type="NCBI Taxonomy" id="1775166"/>
    <lineage>
        <taxon>Bacteria</taxon>
        <taxon>Pseudomonadati</taxon>
        <taxon>Bacteroidota</taxon>
        <taxon>Flavobacteriia</taxon>
        <taxon>Flavobacteriales</taxon>
        <taxon>Flavobacteriaceae</taxon>
        <taxon>Croceitalea</taxon>
    </lineage>
</organism>
<accession>A0ABW5MV33</accession>
<proteinExistence type="predicted"/>
<dbReference type="InterPro" id="IPR006860">
    <property type="entry name" value="FecR"/>
</dbReference>
<dbReference type="Gene3D" id="3.55.50.30">
    <property type="match status" value="1"/>
</dbReference>
<dbReference type="Pfam" id="PF16344">
    <property type="entry name" value="FecR_C"/>
    <property type="match status" value="1"/>
</dbReference>
<dbReference type="EMBL" id="JBHULB010000007">
    <property type="protein sequence ID" value="MFD2586233.1"/>
    <property type="molecule type" value="Genomic_DNA"/>
</dbReference>
<dbReference type="Proteomes" id="UP001597526">
    <property type="component" value="Unassembled WGS sequence"/>
</dbReference>
<dbReference type="PANTHER" id="PTHR30273:SF2">
    <property type="entry name" value="PROTEIN FECR"/>
    <property type="match status" value="1"/>
</dbReference>
<keyword evidence="5" id="KW-1185">Reference proteome</keyword>
<reference evidence="5" key="1">
    <citation type="journal article" date="2019" name="Int. J. Syst. Evol. Microbiol.">
        <title>The Global Catalogue of Microorganisms (GCM) 10K type strain sequencing project: providing services to taxonomists for standard genome sequencing and annotation.</title>
        <authorList>
            <consortium name="The Broad Institute Genomics Platform"/>
            <consortium name="The Broad Institute Genome Sequencing Center for Infectious Disease"/>
            <person name="Wu L."/>
            <person name="Ma J."/>
        </authorList>
    </citation>
    <scope>NUCLEOTIDE SEQUENCE [LARGE SCALE GENOMIC DNA]</scope>
    <source>
        <strain evidence="5">KCTC 52368</strain>
    </source>
</reference>
<feature type="domain" description="FecR protein" evidence="2">
    <location>
        <begin position="177"/>
        <end position="268"/>
    </location>
</feature>
<dbReference type="InterPro" id="IPR032508">
    <property type="entry name" value="FecR_C"/>
</dbReference>
<protein>
    <submittedName>
        <fullName evidence="4">FecR family protein</fullName>
    </submittedName>
</protein>
<evidence type="ECO:0000256" key="1">
    <source>
        <dbReference type="SAM" id="Phobius"/>
    </source>
</evidence>
<feature type="transmembrane region" description="Helical" evidence="1">
    <location>
        <begin position="80"/>
        <end position="97"/>
    </location>
</feature>
<dbReference type="RefSeq" id="WP_339337176.1">
    <property type="nucleotide sequence ID" value="NZ_JBHULB010000007.1"/>
</dbReference>
<evidence type="ECO:0000259" key="2">
    <source>
        <dbReference type="Pfam" id="PF04773"/>
    </source>
</evidence>
<keyword evidence="1" id="KW-0812">Transmembrane</keyword>
<dbReference type="PANTHER" id="PTHR30273">
    <property type="entry name" value="PERIPLASMIC SIGNAL SENSOR AND SIGMA FACTOR ACTIVATOR FECR-RELATED"/>
    <property type="match status" value="1"/>
</dbReference>
<keyword evidence="1" id="KW-0472">Membrane</keyword>
<evidence type="ECO:0000259" key="3">
    <source>
        <dbReference type="Pfam" id="PF16344"/>
    </source>
</evidence>
<dbReference type="Gene3D" id="2.60.120.1440">
    <property type="match status" value="1"/>
</dbReference>
<evidence type="ECO:0000313" key="4">
    <source>
        <dbReference type="EMBL" id="MFD2586233.1"/>
    </source>
</evidence>
<comment type="caution">
    <text evidence="4">The sequence shown here is derived from an EMBL/GenBank/DDBJ whole genome shotgun (WGS) entry which is preliminary data.</text>
</comment>
<gene>
    <name evidence="4" type="ORF">ACFSQJ_04790</name>
</gene>
<name>A0ABW5MV33_9FLAO</name>
<evidence type="ECO:0000313" key="5">
    <source>
        <dbReference type="Proteomes" id="UP001597526"/>
    </source>
</evidence>
<keyword evidence="1" id="KW-1133">Transmembrane helix</keyword>
<dbReference type="Pfam" id="PF04773">
    <property type="entry name" value="FecR"/>
    <property type="match status" value="1"/>
</dbReference>
<sequence length="387" mass="44195">MIDKEVELLIFKYLDKTADDNDLRVLGNWVEANEDKFAEYIRLNTLIKGSVATENIKKARNALLAKVKTRRRVKNRIAPFYKYAALFIGIVGLLFFYKNYTSENIMEGTGVSNVSDENIILKLGDGTVEVISDKNKKEKQIINTNGEVTVVQKGNSLLYSSGNTSGNVIYNELQVPYGKIFELVLSDKTRVHLNAGSSLRYPVRFKESGQRQVFLKGEAYFSVTENSENPFVVNADQVDIEVLGTEFNVSFYPEDPEVRTVLVEGAVKVFRSNLEQSSTLLNPGHMAAFNRKNGSLDITRVDTSLYTAWKDGILLFRNTPFSSIKKKLERHFNISIVNNYKFLDNQIYTASFYKEEDVKQILEVFKEDTPFEYRTEDKTITLTRPIR</sequence>
<feature type="domain" description="Protein FecR C-terminal" evidence="3">
    <location>
        <begin position="314"/>
        <end position="382"/>
    </location>
</feature>
<dbReference type="InterPro" id="IPR012373">
    <property type="entry name" value="Ferrdict_sens_TM"/>
</dbReference>